<dbReference type="InterPro" id="IPR023213">
    <property type="entry name" value="CAT-like_dom_sf"/>
</dbReference>
<feature type="domain" description="Carrier" evidence="5">
    <location>
        <begin position="1541"/>
        <end position="1616"/>
    </location>
</feature>
<keyword evidence="7" id="KW-1185">Reference proteome</keyword>
<keyword evidence="2" id="KW-0596">Phosphopantetheine</keyword>
<feature type="region of interest" description="Disordered" evidence="4">
    <location>
        <begin position="1900"/>
        <end position="1922"/>
    </location>
</feature>
<comment type="cofactor">
    <cofactor evidence="1">
        <name>pantetheine 4'-phosphate</name>
        <dbReference type="ChEBI" id="CHEBI:47942"/>
    </cofactor>
</comment>
<gene>
    <name evidence="6" type="ORF">GCM10022229_16250</name>
</gene>
<evidence type="ECO:0000259" key="5">
    <source>
        <dbReference type="PROSITE" id="PS50075"/>
    </source>
</evidence>
<dbReference type="InterPro" id="IPR045851">
    <property type="entry name" value="AMP-bd_C_sf"/>
</dbReference>
<dbReference type="Gene3D" id="3.30.300.30">
    <property type="match status" value="1"/>
</dbReference>
<reference evidence="7" key="1">
    <citation type="journal article" date="2019" name="Int. J. Syst. Evol. Microbiol.">
        <title>The Global Catalogue of Microorganisms (GCM) 10K type strain sequencing project: providing services to taxonomists for standard genome sequencing and annotation.</title>
        <authorList>
            <consortium name="The Broad Institute Genomics Platform"/>
            <consortium name="The Broad Institute Genome Sequencing Center for Infectious Disease"/>
            <person name="Wu L."/>
            <person name="Ma J."/>
        </authorList>
    </citation>
    <scope>NUCLEOTIDE SEQUENCE [LARGE SCALE GENOMIC DNA]</scope>
    <source>
        <strain evidence="7">JCM 16916</strain>
    </source>
</reference>
<dbReference type="InterPro" id="IPR010071">
    <property type="entry name" value="AA_adenyl_dom"/>
</dbReference>
<dbReference type="Gene3D" id="3.40.50.980">
    <property type="match status" value="2"/>
</dbReference>
<dbReference type="InterPro" id="IPR006162">
    <property type="entry name" value="Ppantetheine_attach_site"/>
</dbReference>
<organism evidence="6 7">
    <name type="scientific">Luteimonas lutimaris</name>
    <dbReference type="NCBI Taxonomy" id="698645"/>
    <lineage>
        <taxon>Bacteria</taxon>
        <taxon>Pseudomonadati</taxon>
        <taxon>Pseudomonadota</taxon>
        <taxon>Gammaproteobacteria</taxon>
        <taxon>Lysobacterales</taxon>
        <taxon>Lysobacteraceae</taxon>
        <taxon>Luteimonas</taxon>
    </lineage>
</organism>
<dbReference type="Gene3D" id="3.30.559.10">
    <property type="entry name" value="Chloramphenicol acetyltransferase-like domain"/>
    <property type="match status" value="2"/>
</dbReference>
<dbReference type="EMBL" id="BAAAZU010000006">
    <property type="protein sequence ID" value="GAA3923150.1"/>
    <property type="molecule type" value="Genomic_DNA"/>
</dbReference>
<dbReference type="InterPro" id="IPR001031">
    <property type="entry name" value="Thioesterase"/>
</dbReference>
<dbReference type="CDD" id="cd12116">
    <property type="entry name" value="A_NRPS_Ta1_like"/>
    <property type="match status" value="1"/>
</dbReference>
<dbReference type="Pfam" id="PF00668">
    <property type="entry name" value="Condensation"/>
    <property type="match status" value="2"/>
</dbReference>
<evidence type="ECO:0000256" key="1">
    <source>
        <dbReference type="ARBA" id="ARBA00001957"/>
    </source>
</evidence>
<dbReference type="InterPro" id="IPR009081">
    <property type="entry name" value="PP-bd_ACP"/>
</dbReference>
<dbReference type="Pfam" id="PF00550">
    <property type="entry name" value="PP-binding"/>
    <property type="match status" value="2"/>
</dbReference>
<sequence length="1922" mass="208414">MDYDPFAGGELLRVVPTTEPQREVWLADRLGEDASLAFNESVSLRLRGTLDAAALESALLELVNRHDVLRASFGPDGETLCVLEDAGFALAHRDFSGPDAAAREAAVAERLRLAVETPFALDSGSPFRAELLRLSAEEHVLVLTAHHIVCDGWSWWVLVRELSALYAQDVGAGAATLPAPESFADYALAEATQPATRQYAEDEGYWLSRFVEEAPVLDLPTDRPRPAQRTFASRREDYVLDATLVSAIRAMGARRGTSLFATLLAGFAATLSRLTAQADVVIGIPAAGQSVDGHDDLVGHCVNLLPLRCDVPPAQPFTQTLDALQVTLLDAIEHQRYTFGTLLKKLRVRRDPSRLPLVSVMFNIDQALDQQATAFPGLSLDFQSNPRSCENFELFINAVQAHGELRLECQYNTDLFDRATIVRWMQAYESLLRGAVAAVDTPLGRLPLLPPAELQALAALQPPRTPYPAERGMHELFELQCDRAPERIALRYRDQALTYAQLEARANRIASLLRARGVHAGALVGLAVDRGVDMLAAQLAILKTGAGYVPLDPAFPQERLAYMVGDAGLAALVTQRSHADRFDLRGRPVLALDALADELAQASAERETQRIDPESIAYVIYTSGSTGKPKGVQVPHRGVTNFIASMEQRPGMGADDRLVAVTTLSFDIAVLELFLPLSVGAEVILADRETAMDGELLSMLLRERGATLMQATPATWRVLIDAGWQGGQDFRVLCGGEPLPPDLARALLARCGQLWNLYGPTETTVWSTCARVEDPARGISIGTPIANTTVWIVDAQGQPCPLGVPGELCIGGDGVTLGYLGRADLTAERFIADPFSDRPGAKLYRTGDRARWRSDGTLEHLGRLDFQVKVRGYRIELGEIEAALAACPGVAQSLVLVREDRPGDVRLVGYAVAQPGAKPIERETLDLLKRALPEYMVPQHIVMLDAMPLLPNGKVDRKALPAPDLDARSEDMVPPRNDTERAIAKLMAQVLGQPAVGIHDNFFSLGGHSLLAAQLTSRLNRELGAALTLRALFDTPTVAGLAGIAAATLGAPPREPIKRLADQSTAPLSLMQERLWLLEQFTPGQVTYNTPSGHRLRGPLDLDAFKRAFDAVAQRQSVLRTSIGTLGGEAFQVVHDSVDSGLLPVVDLGHLPEADAEAQALADMNALIAMPFDLGEPPLFRARLYRLSDDHHLMIFLVHHAIWDGWSFDLLYQDLSEFYAAFIEGREPTLPELPVSYGDFSAWHREWIEGPEYAKQVEFWRERLRPGDEPLQALPTDLPRKPGMSGGSRQYPVAFPRELGDGLHAAALKLDSTLFVTMLTAYFALLQGVSGQRDLIVATPVRGRNSDETENLMGYFTNTLPLRARIDPALPFAEVLREVKSVLLDSFANPDIRLEDLMRELSVRSASGGGQVLYHAMFSFQDVRQRNLQWGSIRHSRIELADPGATQDLGLWLVENGGGLAGAVVYNADTLLESTAAMLAARFRAMLESLVRDPTQTIAQLTRFDDDQPARMGREHAAGAPVPAAAAAASPAPEAAPAALAADDPLVVQVADIWAELLGRGRVGVDDDFFALGGHSLQAVRMFHRLSKATRVNLPLATLFAAPTARSLAAAYRAAGATVPGEAHAPSAAVDPWAPLVPIRAGTDPDAPALFFAHAIGGNVLNYRALAASLPEGMAIYGLQALGLDGVTPPLDRIEDMARRYVAEVRKVQPSGPYYLAGGSMGGMIAYEMAQQLTAAGEEVALLGLIDTSSHYGKRLREQAAHPPSAWSRLRARLRGLSPGKALAALARMPGNRIAAVRGRRLVAQLRERGEPLPHELRYAHVEATHLRAYRDYVVQPWAGRLTLFRAAQQDPSLGDDPCLGWSALAGEVEVLDVPGTHRGIVEKPELPPKLAEAIDVARRRAARPRGTPGAEAGARLAAQDA</sequence>
<evidence type="ECO:0000256" key="4">
    <source>
        <dbReference type="SAM" id="MobiDB-lite"/>
    </source>
</evidence>
<feature type="compositionally biased region" description="Low complexity" evidence="4">
    <location>
        <begin position="1905"/>
        <end position="1916"/>
    </location>
</feature>
<dbReference type="Pfam" id="PF13193">
    <property type="entry name" value="AMP-binding_C"/>
    <property type="match status" value="1"/>
</dbReference>
<dbReference type="NCBIfam" id="TIGR01733">
    <property type="entry name" value="AA-adenyl-dom"/>
    <property type="match status" value="1"/>
</dbReference>
<dbReference type="Proteomes" id="UP001501727">
    <property type="component" value="Unassembled WGS sequence"/>
</dbReference>
<dbReference type="Gene3D" id="1.10.1200.10">
    <property type="entry name" value="ACP-like"/>
    <property type="match status" value="2"/>
</dbReference>
<dbReference type="CDD" id="cd19531">
    <property type="entry name" value="LCL_NRPS-like"/>
    <property type="match status" value="2"/>
</dbReference>
<dbReference type="SMART" id="SM00823">
    <property type="entry name" value="PKS_PP"/>
    <property type="match status" value="2"/>
</dbReference>
<dbReference type="InterPro" id="IPR001242">
    <property type="entry name" value="Condensation_dom"/>
</dbReference>
<feature type="domain" description="Carrier" evidence="5">
    <location>
        <begin position="974"/>
        <end position="1049"/>
    </location>
</feature>
<dbReference type="InterPro" id="IPR025110">
    <property type="entry name" value="AMP-bd_C"/>
</dbReference>
<dbReference type="InterPro" id="IPR000873">
    <property type="entry name" value="AMP-dep_synth/lig_dom"/>
</dbReference>
<dbReference type="SUPFAM" id="SSF47336">
    <property type="entry name" value="ACP-like"/>
    <property type="match status" value="2"/>
</dbReference>
<dbReference type="InterPro" id="IPR020845">
    <property type="entry name" value="AMP-binding_CS"/>
</dbReference>
<dbReference type="InterPro" id="IPR029058">
    <property type="entry name" value="AB_hydrolase_fold"/>
</dbReference>
<dbReference type="InterPro" id="IPR020806">
    <property type="entry name" value="PKS_PP-bd"/>
</dbReference>
<evidence type="ECO:0000313" key="6">
    <source>
        <dbReference type="EMBL" id="GAA3923150.1"/>
    </source>
</evidence>
<name>A0ABP7MKP2_9GAMM</name>
<evidence type="ECO:0000256" key="2">
    <source>
        <dbReference type="ARBA" id="ARBA00022450"/>
    </source>
</evidence>
<dbReference type="SUPFAM" id="SSF53474">
    <property type="entry name" value="alpha/beta-Hydrolases"/>
    <property type="match status" value="1"/>
</dbReference>
<dbReference type="PROSITE" id="PS00455">
    <property type="entry name" value="AMP_BINDING"/>
    <property type="match status" value="1"/>
</dbReference>
<dbReference type="Pfam" id="PF00501">
    <property type="entry name" value="AMP-binding"/>
    <property type="match status" value="1"/>
</dbReference>
<evidence type="ECO:0000313" key="7">
    <source>
        <dbReference type="Proteomes" id="UP001501727"/>
    </source>
</evidence>
<dbReference type="SUPFAM" id="SSF52777">
    <property type="entry name" value="CoA-dependent acyltransferases"/>
    <property type="match status" value="4"/>
</dbReference>
<keyword evidence="3" id="KW-0597">Phosphoprotein</keyword>
<dbReference type="PANTHER" id="PTHR45527">
    <property type="entry name" value="NONRIBOSOMAL PEPTIDE SYNTHETASE"/>
    <property type="match status" value="1"/>
</dbReference>
<accession>A0ABP7MKP2</accession>
<comment type="caution">
    <text evidence="6">The sequence shown here is derived from an EMBL/GenBank/DDBJ whole genome shotgun (WGS) entry which is preliminary data.</text>
</comment>
<dbReference type="InterPro" id="IPR036736">
    <property type="entry name" value="ACP-like_sf"/>
</dbReference>
<dbReference type="SUPFAM" id="SSF56801">
    <property type="entry name" value="Acetyl-CoA synthetase-like"/>
    <property type="match status" value="1"/>
</dbReference>
<evidence type="ECO:0000256" key="3">
    <source>
        <dbReference type="ARBA" id="ARBA00022553"/>
    </source>
</evidence>
<dbReference type="PROSITE" id="PS50075">
    <property type="entry name" value="CARRIER"/>
    <property type="match status" value="2"/>
</dbReference>
<dbReference type="Pfam" id="PF00975">
    <property type="entry name" value="Thioesterase"/>
    <property type="match status" value="1"/>
</dbReference>
<proteinExistence type="predicted"/>
<dbReference type="Gene3D" id="3.30.559.30">
    <property type="entry name" value="Nonribosomal peptide synthetase, condensation domain"/>
    <property type="match status" value="2"/>
</dbReference>
<dbReference type="Gene3D" id="2.30.38.10">
    <property type="entry name" value="Luciferase, Domain 3"/>
    <property type="match status" value="1"/>
</dbReference>
<dbReference type="PROSITE" id="PS00012">
    <property type="entry name" value="PHOSPHOPANTETHEINE"/>
    <property type="match status" value="1"/>
</dbReference>
<dbReference type="Gene3D" id="3.40.50.1820">
    <property type="entry name" value="alpha/beta hydrolase"/>
    <property type="match status" value="1"/>
</dbReference>
<dbReference type="PANTHER" id="PTHR45527:SF1">
    <property type="entry name" value="FATTY ACID SYNTHASE"/>
    <property type="match status" value="1"/>
</dbReference>
<protein>
    <recommendedName>
        <fullName evidence="5">Carrier domain-containing protein</fullName>
    </recommendedName>
</protein>